<dbReference type="RefSeq" id="WP_013445420.1">
    <property type="nucleotide sequence ID" value="NC_014734.1"/>
</dbReference>
<accession>E4T5Q7</accession>
<dbReference type="Pfam" id="PF11276">
    <property type="entry name" value="DUF3078"/>
    <property type="match status" value="1"/>
</dbReference>
<dbReference type="AlphaFoldDB" id="E4T5Q7"/>
<proteinExistence type="predicted"/>
<organism evidence="1 2">
    <name type="scientific">Paludibacter propionicigenes (strain DSM 17365 / JCM 13257 / WB4)</name>
    <dbReference type="NCBI Taxonomy" id="694427"/>
    <lineage>
        <taxon>Bacteria</taxon>
        <taxon>Pseudomonadati</taxon>
        <taxon>Bacteroidota</taxon>
        <taxon>Bacteroidia</taxon>
        <taxon>Bacteroidales</taxon>
        <taxon>Paludibacteraceae</taxon>
        <taxon>Paludibacter</taxon>
    </lineage>
</organism>
<dbReference type="OrthoDB" id="1495718at2"/>
<dbReference type="InterPro" id="IPR021428">
    <property type="entry name" value="DUF3078"/>
</dbReference>
<dbReference type="HOGENOM" id="CLU_565819_0_0_10"/>
<dbReference type="STRING" id="694427.Palpr_1912"/>
<sequence length="495" mass="55991">MKYQVFSLVFFLLFILNVTVARSSNYKVDITNSDPEIINTDSLLHAVLTDTTATEKVTKLLPARRAFRHKSANNRITIPALETPLAVIKSEYTDSTLHAEKKAEIEAQKVDSLVLLANPLLIDLVYMGLSYDLDLSPKTDLRALYYGGSPKTLANGLIPHKKTTTPDENVEELRRLTRDEITRTAFHLYATRFDALPNPDGFKNHFIEDKKLAELKLVNDKYHYDRHLVVKREVSGPWSHSASALAQFSESVISGNWYQGGNSNIAILGILSGQLNYDNKKNIQWENNAEWRIGFNSVAGDTLRMLSTNDDVVKINSKLGIKAGGNFFYSGSVDFSTQLFNSYNGINSRIMKTSFLTPVRLNIGVGLDYKYKKIFSLMLSPVAFKYIYMSDNVNVNPNLFGIKAGEDHLSEIGSSFKTILSYPFSPEVQFDSKLSFYTNYEKVEIDWEMVCNLTINRFMSTRISFNPRYDNTVIGSNAKVQFKQLISVGFSHKFN</sequence>
<dbReference type="Proteomes" id="UP000008718">
    <property type="component" value="Chromosome"/>
</dbReference>
<protein>
    <recommendedName>
        <fullName evidence="3">DUF3078 domain-containing protein</fullName>
    </recommendedName>
</protein>
<reference key="1">
    <citation type="submission" date="2010-11" db="EMBL/GenBank/DDBJ databases">
        <title>The complete genome of Paludibacter propionicigenes DSM 17365.</title>
        <authorList>
            <consortium name="US DOE Joint Genome Institute (JGI-PGF)"/>
            <person name="Lucas S."/>
            <person name="Copeland A."/>
            <person name="Lapidus A."/>
            <person name="Bruce D."/>
            <person name="Goodwin L."/>
            <person name="Pitluck S."/>
            <person name="Kyrpides N."/>
            <person name="Mavromatis K."/>
            <person name="Ivanova N."/>
            <person name="Munk A.C."/>
            <person name="Brettin T."/>
            <person name="Detter J.C."/>
            <person name="Han C."/>
            <person name="Tapia R."/>
            <person name="Land M."/>
            <person name="Hauser L."/>
            <person name="Markowitz V."/>
            <person name="Cheng J.-F."/>
            <person name="Hugenholtz P."/>
            <person name="Woyke T."/>
            <person name="Wu D."/>
            <person name="Gronow S."/>
            <person name="Wellnitz S."/>
            <person name="Brambilla E."/>
            <person name="Klenk H.-P."/>
            <person name="Eisen J.A."/>
        </authorList>
    </citation>
    <scope>NUCLEOTIDE SEQUENCE</scope>
    <source>
        <strain>WB4</strain>
    </source>
</reference>
<dbReference type="EMBL" id="CP002345">
    <property type="protein sequence ID" value="ADQ80051.1"/>
    <property type="molecule type" value="Genomic_DNA"/>
</dbReference>
<dbReference type="KEGG" id="ppn:Palpr_1912"/>
<dbReference type="eggNOG" id="COG3137">
    <property type="taxonomic scope" value="Bacteria"/>
</dbReference>
<name>E4T5Q7_PALPW</name>
<gene>
    <name evidence="1" type="ordered locus">Palpr_1912</name>
</gene>
<evidence type="ECO:0008006" key="3">
    <source>
        <dbReference type="Google" id="ProtNLM"/>
    </source>
</evidence>
<keyword evidence="2" id="KW-1185">Reference proteome</keyword>
<reference evidence="1 2" key="2">
    <citation type="journal article" date="2011" name="Stand. Genomic Sci.">
        <title>Complete genome sequence of Paludibacter propionicigenes type strain (WB4).</title>
        <authorList>
            <person name="Gronow S."/>
            <person name="Munk C."/>
            <person name="Lapidus A."/>
            <person name="Nolan M."/>
            <person name="Lucas S."/>
            <person name="Hammon N."/>
            <person name="Deshpande S."/>
            <person name="Cheng J.F."/>
            <person name="Tapia R."/>
            <person name="Han C."/>
            <person name="Goodwin L."/>
            <person name="Pitluck S."/>
            <person name="Liolios K."/>
            <person name="Ivanova N."/>
            <person name="Mavromatis K."/>
            <person name="Mikhailova N."/>
            <person name="Pati A."/>
            <person name="Chen A."/>
            <person name="Palaniappan K."/>
            <person name="Land M."/>
            <person name="Hauser L."/>
            <person name="Chang Y.J."/>
            <person name="Jeffries C.D."/>
            <person name="Brambilla E."/>
            <person name="Rohde M."/>
            <person name="Goker M."/>
            <person name="Detter J.C."/>
            <person name="Woyke T."/>
            <person name="Bristow J."/>
            <person name="Eisen J.A."/>
            <person name="Markowitz V."/>
            <person name="Hugenholtz P."/>
            <person name="Kyrpides N.C."/>
            <person name="Klenk H.P."/>
        </authorList>
    </citation>
    <scope>NUCLEOTIDE SEQUENCE [LARGE SCALE GENOMIC DNA]</scope>
    <source>
        <strain evidence="2">DSM 17365 / JCM 13257 / WB4</strain>
    </source>
</reference>
<evidence type="ECO:0000313" key="1">
    <source>
        <dbReference type="EMBL" id="ADQ80051.1"/>
    </source>
</evidence>
<evidence type="ECO:0000313" key="2">
    <source>
        <dbReference type="Proteomes" id="UP000008718"/>
    </source>
</evidence>